<dbReference type="GO" id="GO:1904680">
    <property type="term" value="F:peptide transmembrane transporter activity"/>
    <property type="evidence" value="ECO:0007669"/>
    <property type="project" value="TreeGrafter"/>
</dbReference>
<evidence type="ECO:0000256" key="5">
    <source>
        <dbReference type="SAM" id="SignalP"/>
    </source>
</evidence>
<evidence type="ECO:0000256" key="2">
    <source>
        <dbReference type="ARBA" id="ARBA00005695"/>
    </source>
</evidence>
<gene>
    <name evidence="7" type="ORF">HALOF300_02021</name>
</gene>
<reference evidence="7 8" key="1">
    <citation type="submission" date="2019-11" db="EMBL/GenBank/DDBJ databases">
        <authorList>
            <person name="Criscuolo A."/>
        </authorList>
    </citation>
    <scope>NUCLEOTIDE SEQUENCE [LARGE SCALE GENOMIC DNA]</scope>
    <source>
        <strain evidence="7">CIP111667</strain>
    </source>
</reference>
<dbReference type="InterPro" id="IPR039424">
    <property type="entry name" value="SBP_5"/>
</dbReference>
<feature type="signal peptide" evidence="5">
    <location>
        <begin position="1"/>
        <end position="17"/>
    </location>
</feature>
<accession>A0A7M4DIR8</accession>
<dbReference type="SUPFAM" id="SSF53850">
    <property type="entry name" value="Periplasmic binding protein-like II"/>
    <property type="match status" value="1"/>
</dbReference>
<protein>
    <submittedName>
        <fullName evidence="7">Putative ABC transporter periplasmic-binding protein</fullName>
    </submittedName>
</protein>
<evidence type="ECO:0000256" key="4">
    <source>
        <dbReference type="ARBA" id="ARBA00022729"/>
    </source>
</evidence>
<comment type="caution">
    <text evidence="7">The sequence shown here is derived from an EMBL/GenBank/DDBJ whole genome shotgun (WGS) entry which is preliminary data.</text>
</comment>
<dbReference type="GO" id="GO:0042597">
    <property type="term" value="C:periplasmic space"/>
    <property type="evidence" value="ECO:0007669"/>
    <property type="project" value="UniProtKB-ARBA"/>
</dbReference>
<dbReference type="InterPro" id="IPR030678">
    <property type="entry name" value="Peptide/Ni-bd"/>
</dbReference>
<evidence type="ECO:0000256" key="3">
    <source>
        <dbReference type="ARBA" id="ARBA00022448"/>
    </source>
</evidence>
<evidence type="ECO:0000313" key="8">
    <source>
        <dbReference type="Proteomes" id="UP000419743"/>
    </source>
</evidence>
<name>A0A7M4DIR8_9MICO</name>
<organism evidence="7 8">
    <name type="scientific">Occultella aeris</name>
    <dbReference type="NCBI Taxonomy" id="2761496"/>
    <lineage>
        <taxon>Bacteria</taxon>
        <taxon>Bacillati</taxon>
        <taxon>Actinomycetota</taxon>
        <taxon>Actinomycetes</taxon>
        <taxon>Micrococcales</taxon>
        <taxon>Ruaniaceae</taxon>
        <taxon>Occultella</taxon>
    </lineage>
</organism>
<sequence>MPSIGGTLKIRRISALAATVAAGALVLSACTPPGDEGTDGGDGGGNAGIDEGTSINIGWNQPFYEYNSNSATGNATANAIVLYLMNGGFNYYDKDLNLVTDESFGTYEKVSDDPLTVTYTINDDVTWSDGTPVDAADMLLTWASTSGHMNTVEAEQDEEGNVTNQDEVDAGVYFNNTNAGLALVEETPEISEDGQSITLVYTKPFADWEVNFGVGVPAHVVASHALDIEDAQEAKDALIAAVNDRDAEALSPISQFWNTGFQFGNALPDDESLYLSSGAYLLEEYVNEQYVTLVANPDYTGDHAPTVERVTIRYNEDPMAQVQALENGEVDVISPQSTADVLASLEALGDGYNIITQDEGTYEHVDLMFDNGGPFDPATYGGDEATALAVRQAFLKLIPRQDIIDRLIVSLNPEAEIRNSYTSIPGSPNYDVVSAVNGMAEQFPGATDLDAATALLQEAGVTTPIDVRMLYGASNVRRQQQYQLIAESAGQNGLFNVIDGGDDNWGTLLEDSSGYDASLFGWQSTSTAVSESDANYRTGGLNNFGGYSNAEVDALFDELQVETDTTRQGEILAEVETHLVDDAFGVTIFQFPGVTSYNTEVEGIDPISISPTIFWNFWEWSTTATEEASS</sequence>
<feature type="domain" description="Solute-binding protein family 5" evidence="6">
    <location>
        <begin position="108"/>
        <end position="527"/>
    </location>
</feature>
<keyword evidence="8" id="KW-1185">Reference proteome</keyword>
<dbReference type="Gene3D" id="3.10.105.10">
    <property type="entry name" value="Dipeptide-binding Protein, Domain 3"/>
    <property type="match status" value="1"/>
</dbReference>
<dbReference type="EMBL" id="CACRYJ010000028">
    <property type="protein sequence ID" value="VZO36881.1"/>
    <property type="molecule type" value="Genomic_DNA"/>
</dbReference>
<dbReference type="InterPro" id="IPR000914">
    <property type="entry name" value="SBP_5_dom"/>
</dbReference>
<dbReference type="Proteomes" id="UP000419743">
    <property type="component" value="Unassembled WGS sequence"/>
</dbReference>
<evidence type="ECO:0000259" key="6">
    <source>
        <dbReference type="Pfam" id="PF00496"/>
    </source>
</evidence>
<dbReference type="PIRSF" id="PIRSF002741">
    <property type="entry name" value="MppA"/>
    <property type="match status" value="1"/>
</dbReference>
<dbReference type="GO" id="GO:0030313">
    <property type="term" value="C:cell envelope"/>
    <property type="evidence" value="ECO:0007669"/>
    <property type="project" value="UniProtKB-SubCell"/>
</dbReference>
<feature type="chain" id="PRO_5039302828" evidence="5">
    <location>
        <begin position="18"/>
        <end position="630"/>
    </location>
</feature>
<evidence type="ECO:0000313" key="7">
    <source>
        <dbReference type="EMBL" id="VZO36881.1"/>
    </source>
</evidence>
<dbReference type="PANTHER" id="PTHR30290:SF10">
    <property type="entry name" value="PERIPLASMIC OLIGOPEPTIDE-BINDING PROTEIN-RELATED"/>
    <property type="match status" value="1"/>
</dbReference>
<dbReference type="Pfam" id="PF00496">
    <property type="entry name" value="SBP_bac_5"/>
    <property type="match status" value="1"/>
</dbReference>
<dbReference type="AlphaFoldDB" id="A0A7M4DIR8"/>
<comment type="similarity">
    <text evidence="2">Belongs to the bacterial solute-binding protein 5 family.</text>
</comment>
<dbReference type="GO" id="GO:0015833">
    <property type="term" value="P:peptide transport"/>
    <property type="evidence" value="ECO:0007669"/>
    <property type="project" value="TreeGrafter"/>
</dbReference>
<keyword evidence="4 5" id="KW-0732">Signal</keyword>
<evidence type="ECO:0000256" key="1">
    <source>
        <dbReference type="ARBA" id="ARBA00004196"/>
    </source>
</evidence>
<dbReference type="GO" id="GO:0043190">
    <property type="term" value="C:ATP-binding cassette (ABC) transporter complex"/>
    <property type="evidence" value="ECO:0007669"/>
    <property type="project" value="InterPro"/>
</dbReference>
<dbReference type="PANTHER" id="PTHR30290">
    <property type="entry name" value="PERIPLASMIC BINDING COMPONENT OF ABC TRANSPORTER"/>
    <property type="match status" value="1"/>
</dbReference>
<keyword evidence="3" id="KW-0813">Transport</keyword>
<comment type="subcellular location">
    <subcellularLocation>
        <location evidence="1">Cell envelope</location>
    </subcellularLocation>
</comment>
<dbReference type="CDD" id="cd08501">
    <property type="entry name" value="PBP2_Lpqw"/>
    <property type="match status" value="1"/>
</dbReference>
<dbReference type="Gene3D" id="3.40.190.10">
    <property type="entry name" value="Periplasmic binding protein-like II"/>
    <property type="match status" value="1"/>
</dbReference>
<proteinExistence type="inferred from homology"/>